<feature type="compositionally biased region" description="Polar residues" evidence="1">
    <location>
        <begin position="105"/>
        <end position="121"/>
    </location>
</feature>
<accession>A0A816Y1Y6</accession>
<reference evidence="2" key="1">
    <citation type="submission" date="2021-02" db="EMBL/GenBank/DDBJ databases">
        <authorList>
            <person name="Nowell W R."/>
        </authorList>
    </citation>
    <scope>NUCLEOTIDE SEQUENCE</scope>
</reference>
<feature type="region of interest" description="Disordered" evidence="1">
    <location>
        <begin position="61"/>
        <end position="80"/>
    </location>
</feature>
<evidence type="ECO:0008006" key="4">
    <source>
        <dbReference type="Google" id="ProtNLM"/>
    </source>
</evidence>
<feature type="region of interest" description="Disordered" evidence="1">
    <location>
        <begin position="99"/>
        <end position="126"/>
    </location>
</feature>
<dbReference type="AlphaFoldDB" id="A0A816Y1Y6"/>
<evidence type="ECO:0000256" key="1">
    <source>
        <dbReference type="SAM" id="MobiDB-lite"/>
    </source>
</evidence>
<evidence type="ECO:0000313" key="2">
    <source>
        <dbReference type="EMBL" id="CAF2153572.1"/>
    </source>
</evidence>
<comment type="caution">
    <text evidence="2">The sequence shown here is derived from an EMBL/GenBank/DDBJ whole genome shotgun (WGS) entry which is preliminary data.</text>
</comment>
<gene>
    <name evidence="2" type="ORF">WKI299_LOCUS30805</name>
</gene>
<protein>
    <recommendedName>
        <fullName evidence="4">Reverse transcriptase domain-containing protein</fullName>
    </recommendedName>
</protein>
<proteinExistence type="predicted"/>
<evidence type="ECO:0000313" key="3">
    <source>
        <dbReference type="Proteomes" id="UP000663856"/>
    </source>
</evidence>
<feature type="non-terminal residue" evidence="2">
    <location>
        <position position="1"/>
    </location>
</feature>
<sequence>MDVNVTTVQNILLVQNQRKKKKCHGNLKDQRFRRKCRAKGMKSRKIEKLLLRRKLIHHKKKNPADNTMKNTIKFNNKPDHENVSSTEINLMRNLTKRKRDISAQDIKSNTRISKSTSSISGAQPKLKKLKRRTNLNIPTTTTITNNTAYKYYRQPIYLKRSPMILIQMLTNIINYNFKKKEEQICLYHRLDLLDKHYYLQVHQQLWQSYSDIGIQQHRWPDQLYTMAKTNDFQICRQYLDNHIIIIKKEIETCHIQLNNQAQSYPVTTLSLDQLDHYLREFVDCERKYLSMRNNKQLQKFIDNYHEKQLFETISAYHISSIDQNQYINRLMSIREKQATIYEELLMLEMRVLFQLQEYDQQYENEFLQLESHLLNSININGSSIYEQIQQHMNYQTNKLKQQVSMKIRSLRGILIKNHRRSSSAKNTVGVWPEPYLELLTNVFNCYEWKYLSFGPSCIRINQSAICPRHQQEIAIRKDHKSIYDKVRSHLNEHYFVPMTATILKQYSNQLLHDLNLSYFSPLSYNDQTLALKQAKKVVSIQRKIKKHHLILRVTDKGYNFYIGTEKEFDKKTQSFFQDTNAFIELKENPFNKIQDNVIHLLNQIRTKNFIFQWQYNKMMPNRIKCQLAHLYFNPKTHKDGIPVRPIENTINAPTTNISNYLDEIIRPIFDKECQNTTIIDGTSLIQALHQYMRKGLFKSTTLFCTFDIRNLYTMLPQEEALNVLLEFLHGHGYTKVKGIPLETIRLLASIVLKENVFVYGKKIYQQVLGG</sequence>
<feature type="compositionally biased region" description="Polar residues" evidence="1">
    <location>
        <begin position="64"/>
        <end position="74"/>
    </location>
</feature>
<dbReference type="Proteomes" id="UP000663856">
    <property type="component" value="Unassembled WGS sequence"/>
</dbReference>
<dbReference type="EMBL" id="CAJNRF010013990">
    <property type="protein sequence ID" value="CAF2153572.1"/>
    <property type="molecule type" value="Genomic_DNA"/>
</dbReference>
<organism evidence="2 3">
    <name type="scientific">Rotaria magnacalcarata</name>
    <dbReference type="NCBI Taxonomy" id="392030"/>
    <lineage>
        <taxon>Eukaryota</taxon>
        <taxon>Metazoa</taxon>
        <taxon>Spiralia</taxon>
        <taxon>Gnathifera</taxon>
        <taxon>Rotifera</taxon>
        <taxon>Eurotatoria</taxon>
        <taxon>Bdelloidea</taxon>
        <taxon>Philodinida</taxon>
        <taxon>Philodinidae</taxon>
        <taxon>Rotaria</taxon>
    </lineage>
</organism>
<name>A0A816Y1Y6_9BILA</name>